<reference evidence="1 2" key="1">
    <citation type="submission" date="2019-03" db="EMBL/GenBank/DDBJ databases">
        <title>The genome sequence of a newly discovered highly antifungal drug resistant Aspergillus species, Aspergillus tanneri NIH 1004.</title>
        <authorList>
            <person name="Mounaud S."/>
            <person name="Singh I."/>
            <person name="Joardar V."/>
            <person name="Pakala S."/>
            <person name="Pakala S."/>
            <person name="Venepally P."/>
            <person name="Hoover J."/>
            <person name="Nierman W."/>
            <person name="Chung J."/>
            <person name="Losada L."/>
        </authorList>
    </citation>
    <scope>NUCLEOTIDE SEQUENCE [LARGE SCALE GENOMIC DNA]</scope>
    <source>
        <strain evidence="1 2">NIH1004</strain>
    </source>
</reference>
<name>A0A4S3J4U0_9EURO</name>
<dbReference type="VEuPathDB" id="FungiDB:EYZ11_011485"/>
<evidence type="ECO:0000313" key="1">
    <source>
        <dbReference type="EMBL" id="THC89067.1"/>
    </source>
</evidence>
<comment type="caution">
    <text evidence="1">The sequence shown here is derived from an EMBL/GenBank/DDBJ whole genome shotgun (WGS) entry which is preliminary data.</text>
</comment>
<dbReference type="EMBL" id="SOSA01000716">
    <property type="protein sequence ID" value="THC89067.1"/>
    <property type="molecule type" value="Genomic_DNA"/>
</dbReference>
<accession>A0A4S3J4U0</accession>
<evidence type="ECO:0000313" key="2">
    <source>
        <dbReference type="Proteomes" id="UP000308092"/>
    </source>
</evidence>
<gene>
    <name evidence="1" type="ORF">EYZ11_011485</name>
</gene>
<dbReference type="Proteomes" id="UP000308092">
    <property type="component" value="Unassembled WGS sequence"/>
</dbReference>
<keyword evidence="2" id="KW-1185">Reference proteome</keyword>
<protein>
    <submittedName>
        <fullName evidence="1">Uncharacterized protein</fullName>
    </submittedName>
</protein>
<organism evidence="1 2">
    <name type="scientific">Aspergillus tanneri</name>
    <dbReference type="NCBI Taxonomy" id="1220188"/>
    <lineage>
        <taxon>Eukaryota</taxon>
        <taxon>Fungi</taxon>
        <taxon>Dikarya</taxon>
        <taxon>Ascomycota</taxon>
        <taxon>Pezizomycotina</taxon>
        <taxon>Eurotiomycetes</taxon>
        <taxon>Eurotiomycetidae</taxon>
        <taxon>Eurotiales</taxon>
        <taxon>Aspergillaceae</taxon>
        <taxon>Aspergillus</taxon>
        <taxon>Aspergillus subgen. Circumdati</taxon>
    </lineage>
</organism>
<sequence>MALNIAITTYYLHLK</sequence>
<proteinExistence type="predicted"/>